<proteinExistence type="inferred from homology"/>
<reference evidence="4" key="1">
    <citation type="journal article" date="2014" name="Genome Announc.">
        <title>Draft genome sequence of the formaldehyde-resistant fungus Byssochlamys spectabilis No. 5 (anamorph Paecilomyces variotii No. 5) (NBRC109023).</title>
        <authorList>
            <person name="Oka T."/>
            <person name="Ekino K."/>
            <person name="Fukuda K."/>
            <person name="Nomura Y."/>
        </authorList>
    </citation>
    <scope>NUCLEOTIDE SEQUENCE [LARGE SCALE GENOMIC DNA]</scope>
    <source>
        <strain evidence="4">No. 5 / NBRC 109023</strain>
    </source>
</reference>
<dbReference type="HOGENOM" id="CLU_048587_1_1_1"/>
<dbReference type="PANTHER" id="PTHR47751:SF2">
    <property type="entry name" value="DLTD N-TERMINAL DOMAIN PROTEIN (AFU_ORTHOLOGUE AFUA_8G00380)-RELATED"/>
    <property type="match status" value="1"/>
</dbReference>
<comment type="similarity">
    <text evidence="1">Belongs to the polyketide transferase af380 family.</text>
</comment>
<evidence type="ECO:0000313" key="3">
    <source>
        <dbReference type="EMBL" id="GAD98920.1"/>
    </source>
</evidence>
<accession>V5I511</accession>
<keyword evidence="4" id="KW-1185">Reference proteome</keyword>
<dbReference type="OrthoDB" id="2498029at2759"/>
<evidence type="ECO:0000259" key="2">
    <source>
        <dbReference type="Pfam" id="PF12146"/>
    </source>
</evidence>
<dbReference type="AlphaFoldDB" id="V5I511"/>
<evidence type="ECO:0000313" key="4">
    <source>
        <dbReference type="Proteomes" id="UP000018001"/>
    </source>
</evidence>
<organism evidence="3 4">
    <name type="scientific">Byssochlamys spectabilis (strain No. 5 / NBRC 109023)</name>
    <name type="common">Paecilomyces variotii</name>
    <dbReference type="NCBI Taxonomy" id="1356009"/>
    <lineage>
        <taxon>Eukaryota</taxon>
        <taxon>Fungi</taxon>
        <taxon>Dikarya</taxon>
        <taxon>Ascomycota</taxon>
        <taxon>Pezizomycotina</taxon>
        <taxon>Eurotiomycetes</taxon>
        <taxon>Eurotiomycetidae</taxon>
        <taxon>Eurotiales</taxon>
        <taxon>Thermoascaceae</taxon>
        <taxon>Paecilomyces</taxon>
    </lineage>
</organism>
<dbReference type="EMBL" id="BAUL01000266">
    <property type="protein sequence ID" value="GAD98920.1"/>
    <property type="molecule type" value="Genomic_DNA"/>
</dbReference>
<gene>
    <name evidence="3" type="ORF">PVAR5_7623</name>
</gene>
<dbReference type="Gene3D" id="1.10.10.800">
    <property type="match status" value="1"/>
</dbReference>
<dbReference type="InterPro" id="IPR022742">
    <property type="entry name" value="Hydrolase_4"/>
</dbReference>
<sequence>MSQNAEFKTVDGITLRGILFPTSQRGPAIIMTPGFNCVKEMSLPAVAKRFQKAGITAFVYDPRTIGESDGLPRNDIDPAQQVEDLSDALTFMTTLPSVDSECIGLWGHSYSGMIALVAASIDKRAKFVIAVCPMVITHMPYKVPQAFEMSIQDKERRLQGNGPLYNPPFNIDGTPILDFPVSAGQEAERFMIGAPKRGAKNYVHHVTVQTFARTVKWQPHGLLEFLKSTPVLFLVPENDGIVSPKDQLNMFNSLSTPKRLYIGKGKTHFTILGSDTADVVQNCQIRFIRDSLEGNVRQDKRQSSDSKL</sequence>
<feature type="domain" description="Serine aminopeptidase S33" evidence="2">
    <location>
        <begin position="45"/>
        <end position="269"/>
    </location>
</feature>
<dbReference type="InParanoid" id="V5I511"/>
<dbReference type="Proteomes" id="UP000018001">
    <property type="component" value="Unassembled WGS sequence"/>
</dbReference>
<dbReference type="Gene3D" id="3.40.50.1820">
    <property type="entry name" value="alpha/beta hydrolase"/>
    <property type="match status" value="1"/>
</dbReference>
<dbReference type="Pfam" id="PF12146">
    <property type="entry name" value="Hydrolase_4"/>
    <property type="match status" value="1"/>
</dbReference>
<dbReference type="ESTHER" id="byssn-v5i511">
    <property type="family name" value="Thiohydrolase"/>
</dbReference>
<dbReference type="InterPro" id="IPR029058">
    <property type="entry name" value="AB_hydrolase_fold"/>
</dbReference>
<comment type="caution">
    <text evidence="3">The sequence shown here is derived from an EMBL/GenBank/DDBJ whole genome shotgun (WGS) entry which is preliminary data.</text>
</comment>
<dbReference type="eggNOG" id="ENOG502RZEK">
    <property type="taxonomic scope" value="Eukaryota"/>
</dbReference>
<protein>
    <recommendedName>
        <fullName evidence="2">Serine aminopeptidase S33 domain-containing protein</fullName>
    </recommendedName>
</protein>
<dbReference type="PANTHER" id="PTHR47751">
    <property type="entry name" value="SUPERFAMILY HYDROLASE, PUTATIVE (AFU_ORTHOLOGUE AFUA_2G16580)-RELATED"/>
    <property type="match status" value="1"/>
</dbReference>
<name>V5I511_BYSSN</name>
<dbReference type="SUPFAM" id="SSF53474">
    <property type="entry name" value="alpha/beta-Hydrolases"/>
    <property type="match status" value="1"/>
</dbReference>
<dbReference type="InterPro" id="IPR051411">
    <property type="entry name" value="Polyketide_trans_af380"/>
</dbReference>
<evidence type="ECO:0000256" key="1">
    <source>
        <dbReference type="ARBA" id="ARBA00029464"/>
    </source>
</evidence>